<accession>A0A1I7ZCM3</accession>
<keyword evidence="7" id="KW-0788">Thiol protease</keyword>
<dbReference type="InterPro" id="IPR028889">
    <property type="entry name" value="USP"/>
</dbReference>
<evidence type="ECO:0000256" key="6">
    <source>
        <dbReference type="ARBA" id="ARBA00022801"/>
    </source>
</evidence>
<dbReference type="Gene3D" id="3.10.20.90">
    <property type="entry name" value="Phosphatidylinositol 3-kinase Catalytic Subunit, Chain A, domain 1"/>
    <property type="match status" value="1"/>
</dbReference>
<evidence type="ECO:0000256" key="3">
    <source>
        <dbReference type="ARBA" id="ARBA00012759"/>
    </source>
</evidence>
<proteinExistence type="inferred from homology"/>
<feature type="domain" description="DUSP" evidence="13">
    <location>
        <begin position="299"/>
        <end position="415"/>
    </location>
</feature>
<comment type="similarity">
    <text evidence="2">Belongs to the peptidase C19 family.</text>
</comment>
<organism evidence="14 15">
    <name type="scientific">Steinernema glaseri</name>
    <dbReference type="NCBI Taxonomy" id="37863"/>
    <lineage>
        <taxon>Eukaryota</taxon>
        <taxon>Metazoa</taxon>
        <taxon>Ecdysozoa</taxon>
        <taxon>Nematoda</taxon>
        <taxon>Chromadorea</taxon>
        <taxon>Rhabditida</taxon>
        <taxon>Tylenchina</taxon>
        <taxon>Panagrolaimomorpha</taxon>
        <taxon>Strongyloidoidea</taxon>
        <taxon>Steinernematidae</taxon>
        <taxon>Steinernema</taxon>
    </lineage>
</organism>
<evidence type="ECO:0000256" key="9">
    <source>
        <dbReference type="ARBA" id="ARBA00035173"/>
    </source>
</evidence>
<dbReference type="EC" id="3.4.19.12" evidence="3"/>
<feature type="domain" description="EF-hand" evidence="11">
    <location>
        <begin position="176"/>
        <end position="211"/>
    </location>
</feature>
<dbReference type="PROSITE" id="PS00972">
    <property type="entry name" value="USP_1"/>
    <property type="match status" value="1"/>
</dbReference>
<dbReference type="InterPro" id="IPR001394">
    <property type="entry name" value="Peptidase_C19_UCH"/>
</dbReference>
<dbReference type="Gene3D" id="3.90.70.10">
    <property type="entry name" value="Cysteine proteinases"/>
    <property type="match status" value="2"/>
</dbReference>
<evidence type="ECO:0000313" key="14">
    <source>
        <dbReference type="Proteomes" id="UP000095287"/>
    </source>
</evidence>
<comment type="catalytic activity">
    <reaction evidence="1">
        <text>Thiol-dependent hydrolysis of ester, thioester, amide, peptide and isopeptide bonds formed by the C-terminal Gly of ubiquitin (a 76-residue protein attached to proteins as an intracellular targeting signal).</text>
        <dbReference type="EC" id="3.4.19.12"/>
    </reaction>
</comment>
<dbReference type="PANTHER" id="PTHR21646:SF24">
    <property type="entry name" value="UBIQUITIN CARBOXYL-TERMINAL HYDROLASE"/>
    <property type="match status" value="1"/>
</dbReference>
<feature type="domain" description="Ubiquitin-like" evidence="10">
    <location>
        <begin position="769"/>
        <end position="831"/>
    </location>
</feature>
<reference evidence="15" key="1">
    <citation type="submission" date="2016-11" db="UniProtKB">
        <authorList>
            <consortium name="WormBaseParasite"/>
        </authorList>
    </citation>
    <scope>IDENTIFICATION</scope>
</reference>
<dbReference type="AlphaFoldDB" id="A0A1I7ZCM3"/>
<dbReference type="WBParaSite" id="L893_g25057.t1">
    <property type="protein sequence ID" value="L893_g25057.t1"/>
    <property type="gene ID" value="L893_g25057"/>
</dbReference>
<evidence type="ECO:0000313" key="15">
    <source>
        <dbReference type="WBParaSite" id="L893_g25057.t1"/>
    </source>
</evidence>
<dbReference type="GO" id="GO:0005509">
    <property type="term" value="F:calcium ion binding"/>
    <property type="evidence" value="ECO:0007669"/>
    <property type="project" value="InterPro"/>
</dbReference>
<dbReference type="SUPFAM" id="SSF47473">
    <property type="entry name" value="EF-hand"/>
    <property type="match status" value="1"/>
</dbReference>
<dbReference type="Pfam" id="PF06337">
    <property type="entry name" value="DUSP"/>
    <property type="match status" value="1"/>
</dbReference>
<dbReference type="PROSITE" id="PS50222">
    <property type="entry name" value="EF_HAND_2"/>
    <property type="match status" value="2"/>
</dbReference>
<dbReference type="GO" id="GO:0016579">
    <property type="term" value="P:protein deubiquitination"/>
    <property type="evidence" value="ECO:0007669"/>
    <property type="project" value="InterPro"/>
</dbReference>
<dbReference type="Proteomes" id="UP000095287">
    <property type="component" value="Unplaced"/>
</dbReference>
<dbReference type="PROSITE" id="PS00018">
    <property type="entry name" value="EF_HAND_1"/>
    <property type="match status" value="1"/>
</dbReference>
<dbReference type="SUPFAM" id="SSF54001">
    <property type="entry name" value="Cysteine proteinases"/>
    <property type="match status" value="1"/>
</dbReference>
<evidence type="ECO:0000259" key="13">
    <source>
        <dbReference type="PROSITE" id="PS51283"/>
    </source>
</evidence>
<keyword evidence="4" id="KW-0645">Protease</keyword>
<dbReference type="FunFam" id="3.90.70.10:FF:000178">
    <property type="entry name" value="Ubiquitin carboxyl-terminal hydrolase cyk-3"/>
    <property type="match status" value="1"/>
</dbReference>
<dbReference type="PANTHER" id="PTHR21646">
    <property type="entry name" value="UBIQUITIN CARBOXYL-TERMINAL HYDROLASE"/>
    <property type="match status" value="1"/>
</dbReference>
<dbReference type="InterPro" id="IPR000626">
    <property type="entry name" value="Ubiquitin-like_dom"/>
</dbReference>
<dbReference type="InterPro" id="IPR011992">
    <property type="entry name" value="EF-hand-dom_pair"/>
</dbReference>
<evidence type="ECO:0000256" key="2">
    <source>
        <dbReference type="ARBA" id="ARBA00009085"/>
    </source>
</evidence>
<dbReference type="InterPro" id="IPR038765">
    <property type="entry name" value="Papain-like_cys_pep_sf"/>
</dbReference>
<dbReference type="InterPro" id="IPR018200">
    <property type="entry name" value="USP_CS"/>
</dbReference>
<dbReference type="CDD" id="cd17039">
    <property type="entry name" value="Ubl_ubiquitin_like"/>
    <property type="match status" value="1"/>
</dbReference>
<dbReference type="Gene3D" id="3.30.2230.10">
    <property type="entry name" value="DUSP-like"/>
    <property type="match status" value="1"/>
</dbReference>
<name>A0A1I7ZCM3_9BILA</name>
<keyword evidence="6" id="KW-0378">Hydrolase</keyword>
<dbReference type="GO" id="GO:0006508">
    <property type="term" value="P:proteolysis"/>
    <property type="evidence" value="ECO:0007669"/>
    <property type="project" value="UniProtKB-KW"/>
</dbReference>
<dbReference type="InterPro" id="IPR050185">
    <property type="entry name" value="Ub_carboxyl-term_hydrolase"/>
</dbReference>
<evidence type="ECO:0000256" key="5">
    <source>
        <dbReference type="ARBA" id="ARBA00022786"/>
    </source>
</evidence>
<evidence type="ECO:0000259" key="10">
    <source>
        <dbReference type="PROSITE" id="PS50053"/>
    </source>
</evidence>
<dbReference type="PROSITE" id="PS50235">
    <property type="entry name" value="USP_3"/>
    <property type="match status" value="1"/>
</dbReference>
<dbReference type="SUPFAM" id="SSF54236">
    <property type="entry name" value="Ubiquitin-like"/>
    <property type="match status" value="1"/>
</dbReference>
<dbReference type="InterPro" id="IPR029071">
    <property type="entry name" value="Ubiquitin-like_domsf"/>
</dbReference>
<keyword evidence="14" id="KW-1185">Reference proteome</keyword>
<sequence>MGNKESSPTASTKIHVSFEDAKLLLKDGEVRRLQAAWGARASMTPEEFAKMVFCHPSVKTDPQLANFIYTKFCLGHSKLTFQNLVIALVVLTKAHPSVRAAFFAECGDFWHWVENPPQLTTNLNQINHTFYEILAGVTHLDENEIVDVEKIFEQNWDPKLCRLTREKFQELVGEAIDVTLFDGFFRAFDSNSDAQIDIQEFVCGVSASCRGPESQRMKFVAQFWDRDSDGFLETEELNAMYEYLKVPESLRTVRLTDLDHRKVGSTTEVACWASEHNFVQPLLEILLQIGHICFGLAPEDTGSHLQIVCGMKERISIESSSLWYIVSSEWWTTMIMALNPKAPTEVPSIDNTPILLAKSEVHWINKLDSITEEGALLKEGISERRDYELVSPSLYRALERWFGVSNKETVVRRVRLPNSCREHRSYQCESPRSPRMENLSLDAFFVDLYPVMILASKHQAVEGWIPNSFGPTLKYTPFCRLTATCESTATEILSQLRDHMKVRDPECIRLWILEIDSKPKKILVSDDALRLRSIGVQNTVQVLVELRNADMSWPEEIARLRNSSDSLVESTNGENGRPSGVTGLYNMGNSCYLNSALQCLSNIPKLTQFFLEKQHINHLNKAAATSTKISVAVEYGNLISELWNGKKRSLAPIRLRNAVASKCEIFADRAQHDCQELLAFLLDFLHEELNKITVKKYVELRDSDGRGDAEVADEAWSVYQSREHSIVTDLFAGQLRSELRCSECGATSSRFDPFTCLQLPIPIDQMVLVTVVVVKRDGNVPNRYSFRIPPTATIEELRVLISDKSKIPVCRIKIVCLNQQSGQLMKDMVSLMADIHTQIMRIPIYNSLLYAFELAPLTPSESSVSAPTLFALHRRMRYNNVYFLKSTDGCDPELFGVPLVLPFIQGRTTAAELYEEVWRQVSRLINSPSGTSSNRAVDASEDLRSGYPFELLTVDSSYEWCNRCHWSKLCRGCALDPESSASLSSVTAIAVDWNLSALYLKYQHSFELLCIDDDSVRTQWEIHNRPLSLASCLDDFVRPEILEDAMTCDKCKEKTRRQKSLSIWRLPEILIVHLKRFVYLPSQSRWVKSSKVIDFPLEDFDPVGNGSQKYKCFAIANHYGAMGQGHYIAYARNGGSWYLFNDCKCQQIQETAIDKKNAYILFYERIPE</sequence>
<evidence type="ECO:0000256" key="4">
    <source>
        <dbReference type="ARBA" id="ARBA00022670"/>
    </source>
</evidence>
<feature type="domain" description="USP" evidence="12">
    <location>
        <begin position="582"/>
        <end position="1166"/>
    </location>
</feature>
<dbReference type="InterPro" id="IPR035927">
    <property type="entry name" value="DUSP-like_sf"/>
</dbReference>
<evidence type="ECO:0000256" key="7">
    <source>
        <dbReference type="ARBA" id="ARBA00022807"/>
    </source>
</evidence>
<dbReference type="InterPro" id="IPR002048">
    <property type="entry name" value="EF_hand_dom"/>
</dbReference>
<dbReference type="SUPFAM" id="SSF143791">
    <property type="entry name" value="DUSP-like"/>
    <property type="match status" value="1"/>
</dbReference>
<keyword evidence="5" id="KW-0833">Ubl conjugation pathway</keyword>
<feature type="domain" description="EF-hand" evidence="11">
    <location>
        <begin position="212"/>
        <end position="247"/>
    </location>
</feature>
<dbReference type="GO" id="GO:0004843">
    <property type="term" value="F:cysteine-type deubiquitinase activity"/>
    <property type="evidence" value="ECO:0007669"/>
    <property type="project" value="UniProtKB-EC"/>
</dbReference>
<evidence type="ECO:0000259" key="12">
    <source>
        <dbReference type="PROSITE" id="PS50235"/>
    </source>
</evidence>
<dbReference type="InterPro" id="IPR018247">
    <property type="entry name" value="EF_Hand_1_Ca_BS"/>
</dbReference>
<evidence type="ECO:0000256" key="8">
    <source>
        <dbReference type="ARBA" id="ARBA00022837"/>
    </source>
</evidence>
<keyword evidence="8" id="KW-0106">Calcium</keyword>
<dbReference type="PROSITE" id="PS51283">
    <property type="entry name" value="DUSP"/>
    <property type="match status" value="1"/>
</dbReference>
<dbReference type="InterPro" id="IPR006615">
    <property type="entry name" value="Pept_C19_DUSP"/>
</dbReference>
<dbReference type="Pfam" id="PF00443">
    <property type="entry name" value="UCH"/>
    <property type="match status" value="1"/>
</dbReference>
<dbReference type="Gene3D" id="1.10.238.10">
    <property type="entry name" value="EF-hand"/>
    <property type="match status" value="1"/>
</dbReference>
<evidence type="ECO:0000256" key="1">
    <source>
        <dbReference type="ARBA" id="ARBA00000707"/>
    </source>
</evidence>
<dbReference type="PROSITE" id="PS50053">
    <property type="entry name" value="UBIQUITIN_2"/>
    <property type="match status" value="1"/>
</dbReference>
<dbReference type="Pfam" id="PF25265">
    <property type="entry name" value="USP32_N"/>
    <property type="match status" value="1"/>
</dbReference>
<protein>
    <recommendedName>
        <fullName evidence="9">Ubiquitin carboxyl-terminal hydrolase 48</fullName>
        <ecNumber evidence="3">3.4.19.12</ecNumber>
    </recommendedName>
</protein>
<evidence type="ECO:0000259" key="11">
    <source>
        <dbReference type="PROSITE" id="PS50222"/>
    </source>
</evidence>
<dbReference type="InterPro" id="IPR057368">
    <property type="entry name" value="USP32_N"/>
</dbReference>
<dbReference type="SMART" id="SM00695">
    <property type="entry name" value="DUSP"/>
    <property type="match status" value="1"/>
</dbReference>